<reference evidence="1 2" key="1">
    <citation type="submission" date="2024-05" db="EMBL/GenBank/DDBJ databases">
        <authorList>
            <person name="Jiang F."/>
        </authorList>
    </citation>
    <scope>NUCLEOTIDE SEQUENCE [LARGE SCALE GENOMIC DNA]</scope>
    <source>
        <strain evidence="1 2">LZ166</strain>
    </source>
</reference>
<name>A0ABV3SJ17_9HYPH</name>
<proteinExistence type="predicted"/>
<protein>
    <submittedName>
        <fullName evidence="1">Uncharacterized protein</fullName>
    </submittedName>
</protein>
<dbReference type="EMBL" id="JBDPGJ010000003">
    <property type="protein sequence ID" value="MEX0406766.1"/>
    <property type="molecule type" value="Genomic_DNA"/>
</dbReference>
<dbReference type="RefSeq" id="WP_367954648.1">
    <property type="nucleotide sequence ID" value="NZ_JBDPGJ010000003.1"/>
</dbReference>
<evidence type="ECO:0000313" key="1">
    <source>
        <dbReference type="EMBL" id="MEX0406766.1"/>
    </source>
</evidence>
<comment type="caution">
    <text evidence="1">The sequence shown here is derived from an EMBL/GenBank/DDBJ whole genome shotgun (WGS) entry which is preliminary data.</text>
</comment>
<evidence type="ECO:0000313" key="2">
    <source>
        <dbReference type="Proteomes" id="UP001556692"/>
    </source>
</evidence>
<sequence>MTSAEKKNPVRLPGAHRVDVKKLGGSIDSNNDTLAVRRRQAAHLLNAYNLSFDLALVLAEHAFQSGR</sequence>
<organism evidence="1 2">
    <name type="scientific">Aquibium pacificus</name>
    <dbReference type="NCBI Taxonomy" id="3153579"/>
    <lineage>
        <taxon>Bacteria</taxon>
        <taxon>Pseudomonadati</taxon>
        <taxon>Pseudomonadota</taxon>
        <taxon>Alphaproteobacteria</taxon>
        <taxon>Hyphomicrobiales</taxon>
        <taxon>Phyllobacteriaceae</taxon>
        <taxon>Aquibium</taxon>
    </lineage>
</organism>
<accession>A0ABV3SJ17</accession>
<gene>
    <name evidence="1" type="ORF">ABGN05_13925</name>
</gene>
<dbReference type="Proteomes" id="UP001556692">
    <property type="component" value="Unassembled WGS sequence"/>
</dbReference>
<keyword evidence="2" id="KW-1185">Reference proteome</keyword>